<protein>
    <submittedName>
        <fullName evidence="1">Gp26 base plate hub subunit</fullName>
    </submittedName>
</protein>
<sequence>MVAPLPIIPLPTFTVEDPDLPGGSARFKPFTLGLESILLQAKGMNDKEINIKDAIEAVHQVIDACAVDPDFDSRKLPTWVVELVFTRLRQHSIGEIIPLNYICKTDVEVKEEGSEEATQKPCNTKMSFALDLRELSVERGEYTNKFVVHDDPEAPIAVSFKHMGLSVASTEHLSSAHLLASLVDTISHGDEVFKASDYTPEQLLAFTKSITSLKKEEIHKKYLGGIPTIRKKISMKCPNCGTEHTLELEGIKDFFG</sequence>
<organismHost>
    <name type="scientific">Delftia acidovorans</name>
    <name type="common">Pseudomonas acidovorans</name>
    <name type="synonym">Comamonas acidovorans</name>
    <dbReference type="NCBI Taxonomy" id="80866"/>
</organismHost>
<proteinExistence type="predicted"/>
<dbReference type="RefSeq" id="YP_003358883.1">
    <property type="nucleotide sequence ID" value="NC_013697.1"/>
</dbReference>
<dbReference type="EMBL" id="GQ357915">
    <property type="protein sequence ID" value="ACV50051.1"/>
    <property type="molecule type" value="Genomic_DNA"/>
</dbReference>
<accession>C9DG00</accession>
<dbReference type="Pfam" id="PF12322">
    <property type="entry name" value="T4_baseplate"/>
    <property type="match status" value="1"/>
</dbReference>
<dbReference type="Proteomes" id="UP000008986">
    <property type="component" value="Segment"/>
</dbReference>
<dbReference type="OrthoDB" id="5593at10239"/>
<name>C9DG00_BPW14</name>
<organism evidence="1 2">
    <name type="scientific">Delftia phage PhiW-14</name>
    <name type="common">Deftia acidovorans bacteriophage phiW-14</name>
    <dbReference type="NCBI Taxonomy" id="665032"/>
    <lineage>
        <taxon>Viruses</taxon>
        <taxon>Duplodnaviria</taxon>
        <taxon>Heunggongvirae</taxon>
        <taxon>Uroviricota</taxon>
        <taxon>Caudoviricetes</taxon>
        <taxon>Ionavirus</taxon>
        <taxon>Ionavirus W14</taxon>
    </lineage>
</organism>
<dbReference type="KEGG" id="vg:8683975"/>
<evidence type="ECO:0000313" key="2">
    <source>
        <dbReference type="Proteomes" id="UP000008986"/>
    </source>
</evidence>
<evidence type="ECO:0000313" key="1">
    <source>
        <dbReference type="EMBL" id="ACV50051.1"/>
    </source>
</evidence>
<dbReference type="InterPro" id="IPR024364">
    <property type="entry name" value="Baseplate_phage_T4-like"/>
</dbReference>
<dbReference type="GeneID" id="8683975"/>
<reference evidence="2" key="1">
    <citation type="submission" date="2009-07" db="EMBL/GenBank/DDBJ databases">
        <authorList>
            <person name="Kropinski A.M."/>
            <person name="Villegas A."/>
            <person name="Lingohr E.J."/>
        </authorList>
    </citation>
    <scope>NUCLEOTIDE SEQUENCE [LARGE SCALE GENOMIC DNA]</scope>
</reference>
<keyword evidence="2" id="KW-1185">Reference proteome</keyword>
<gene>
    <name evidence="1" type="primary">28</name>
</gene>